<evidence type="ECO:0000313" key="2">
    <source>
        <dbReference type="EMBL" id="KAK0423153.1"/>
    </source>
</evidence>
<dbReference type="Proteomes" id="UP001175271">
    <property type="component" value="Unassembled WGS sequence"/>
</dbReference>
<reference evidence="2" key="1">
    <citation type="submission" date="2023-06" db="EMBL/GenBank/DDBJ databases">
        <title>Genomic analysis of the entomopathogenic nematode Steinernema hermaphroditum.</title>
        <authorList>
            <person name="Schwarz E.M."/>
            <person name="Heppert J.K."/>
            <person name="Baniya A."/>
            <person name="Schwartz H.T."/>
            <person name="Tan C.-H."/>
            <person name="Antoshechkin I."/>
            <person name="Sternberg P.W."/>
            <person name="Goodrich-Blair H."/>
            <person name="Dillman A.R."/>
        </authorList>
    </citation>
    <scope>NUCLEOTIDE SEQUENCE</scope>
    <source>
        <strain evidence="2">PS9179</strain>
        <tissue evidence="2">Whole animal</tissue>
    </source>
</reference>
<evidence type="ECO:0000256" key="1">
    <source>
        <dbReference type="SAM" id="MobiDB-lite"/>
    </source>
</evidence>
<evidence type="ECO:0000313" key="3">
    <source>
        <dbReference type="Proteomes" id="UP001175271"/>
    </source>
</evidence>
<accession>A0AA39M719</accession>
<name>A0AA39M719_9BILA</name>
<gene>
    <name evidence="2" type="ORF">QR680_008001</name>
</gene>
<dbReference type="EMBL" id="JAUCMV010000001">
    <property type="protein sequence ID" value="KAK0423153.1"/>
    <property type="molecule type" value="Genomic_DNA"/>
</dbReference>
<sequence length="317" mass="36116">MELSSDVPPCDSPLPRADQDSGEAVKCPATSSILGSLPIEVVYDIFSFNLEIQTSDFVQLEGPFGQVAQEKPKVAYVSLQGMFRTDPFKRGRDEEPELLREMHQLDGVRIKEVNISYVPLGVEPDWQAIRLAMKGHYEEFKLHISDNVPLVDEILASTPSAMCHEVTITCTTGEFVNLNLFVGHFLRQRHEHRIRLQYTSGQLTKENADLAFKLFLSDKMERLMVLRHSEDGKITERQFEELLYFFLNRATANHYLFVDVFSAEELATLLLSKGAVEKEIPERSLTSYTLTKGDVRLEVRMSIHAYGMNFSRIGHDN</sequence>
<feature type="region of interest" description="Disordered" evidence="1">
    <location>
        <begin position="1"/>
        <end position="23"/>
    </location>
</feature>
<organism evidence="2 3">
    <name type="scientific">Steinernema hermaphroditum</name>
    <dbReference type="NCBI Taxonomy" id="289476"/>
    <lineage>
        <taxon>Eukaryota</taxon>
        <taxon>Metazoa</taxon>
        <taxon>Ecdysozoa</taxon>
        <taxon>Nematoda</taxon>
        <taxon>Chromadorea</taxon>
        <taxon>Rhabditida</taxon>
        <taxon>Tylenchina</taxon>
        <taxon>Panagrolaimomorpha</taxon>
        <taxon>Strongyloidoidea</taxon>
        <taxon>Steinernematidae</taxon>
        <taxon>Steinernema</taxon>
    </lineage>
</organism>
<dbReference type="AlphaFoldDB" id="A0AA39M719"/>
<proteinExistence type="predicted"/>
<protein>
    <submittedName>
        <fullName evidence="2">Uncharacterized protein</fullName>
    </submittedName>
</protein>
<comment type="caution">
    <text evidence="2">The sequence shown here is derived from an EMBL/GenBank/DDBJ whole genome shotgun (WGS) entry which is preliminary data.</text>
</comment>
<keyword evidence="3" id="KW-1185">Reference proteome</keyword>